<feature type="chain" id="PRO_5046880705" evidence="1">
    <location>
        <begin position="23"/>
        <end position="46"/>
    </location>
</feature>
<dbReference type="RefSeq" id="WP_274052477.1">
    <property type="nucleotide sequence ID" value="NZ_CP059693.1"/>
</dbReference>
<dbReference type="Proteomes" id="UP001215231">
    <property type="component" value="Chromosome"/>
</dbReference>
<evidence type="ECO:0000256" key="1">
    <source>
        <dbReference type="SAM" id="SignalP"/>
    </source>
</evidence>
<dbReference type="EMBL" id="CP059693">
    <property type="protein sequence ID" value="WDE12209.1"/>
    <property type="molecule type" value="Genomic_DNA"/>
</dbReference>
<feature type="signal peptide" evidence="1">
    <location>
        <begin position="1"/>
        <end position="22"/>
    </location>
</feature>
<keyword evidence="1" id="KW-0732">Signal</keyword>
<sequence length="46" mass="4901">MKPILIVIAVFGLLIATSNAFAGSGSAYLPQFHAQYHSSGQKRPVI</sequence>
<keyword evidence="3" id="KW-1185">Reference proteome</keyword>
<accession>A0ABY7VEV2</accession>
<evidence type="ECO:0000313" key="2">
    <source>
        <dbReference type="EMBL" id="WDE12209.1"/>
    </source>
</evidence>
<protein>
    <submittedName>
        <fullName evidence="2">Uncharacterized protein</fullName>
    </submittedName>
</protein>
<proteinExistence type="predicted"/>
<organism evidence="2 3">
    <name type="scientific">Thalassomonas haliotis</name>
    <dbReference type="NCBI Taxonomy" id="485448"/>
    <lineage>
        <taxon>Bacteria</taxon>
        <taxon>Pseudomonadati</taxon>
        <taxon>Pseudomonadota</taxon>
        <taxon>Gammaproteobacteria</taxon>
        <taxon>Alteromonadales</taxon>
        <taxon>Colwelliaceae</taxon>
        <taxon>Thalassomonas</taxon>
    </lineage>
</organism>
<name>A0ABY7VEV2_9GAMM</name>
<evidence type="ECO:0000313" key="3">
    <source>
        <dbReference type="Proteomes" id="UP001215231"/>
    </source>
</evidence>
<gene>
    <name evidence="2" type="ORF">H3N35_01605</name>
</gene>
<reference evidence="2 3" key="1">
    <citation type="journal article" date="2022" name="Mar. Drugs">
        <title>Bioassay-Guided Fractionation Leads to the Detection of Cholic Acid Generated by the Rare Thalassomonas sp.</title>
        <authorList>
            <person name="Pheiffer F."/>
            <person name="Schneider Y.K."/>
            <person name="Hansen E.H."/>
            <person name="Andersen J.H."/>
            <person name="Isaksson J."/>
            <person name="Busche T."/>
            <person name="R C."/>
            <person name="Kalinowski J."/>
            <person name="Zyl L.V."/>
            <person name="Trindade M."/>
        </authorList>
    </citation>
    <scope>NUCLEOTIDE SEQUENCE [LARGE SCALE GENOMIC DNA]</scope>
    <source>
        <strain evidence="2 3">A5K-61T</strain>
    </source>
</reference>